<reference evidence="1 2" key="1">
    <citation type="journal article" date="2021" name="Elife">
        <title>Chloroplast acquisition without the gene transfer in kleptoplastic sea slugs, Plakobranchus ocellatus.</title>
        <authorList>
            <person name="Maeda T."/>
            <person name="Takahashi S."/>
            <person name="Yoshida T."/>
            <person name="Shimamura S."/>
            <person name="Takaki Y."/>
            <person name="Nagai Y."/>
            <person name="Toyoda A."/>
            <person name="Suzuki Y."/>
            <person name="Arimoto A."/>
            <person name="Ishii H."/>
            <person name="Satoh N."/>
            <person name="Nishiyama T."/>
            <person name="Hasebe M."/>
            <person name="Maruyama T."/>
            <person name="Minagawa J."/>
            <person name="Obokata J."/>
            <person name="Shigenobu S."/>
        </authorList>
    </citation>
    <scope>NUCLEOTIDE SEQUENCE [LARGE SCALE GENOMIC DNA]</scope>
</reference>
<dbReference type="SUPFAM" id="SSF56003">
    <property type="entry name" value="Molybdenum cofactor-binding domain"/>
    <property type="match status" value="1"/>
</dbReference>
<dbReference type="PANTHER" id="PTHR45444">
    <property type="entry name" value="XANTHINE DEHYDROGENASE"/>
    <property type="match status" value="1"/>
</dbReference>
<dbReference type="EMBL" id="BMAT01011132">
    <property type="protein sequence ID" value="GFR67245.1"/>
    <property type="molecule type" value="Genomic_DNA"/>
</dbReference>
<dbReference type="GO" id="GO:0016491">
    <property type="term" value="F:oxidoreductase activity"/>
    <property type="evidence" value="ECO:0007669"/>
    <property type="project" value="InterPro"/>
</dbReference>
<proteinExistence type="predicted"/>
<dbReference type="InterPro" id="IPR037165">
    <property type="entry name" value="AldOxase/xan_DH_Mopterin-bd_sf"/>
</dbReference>
<name>A0AAV4F2P3_9GAST</name>
<dbReference type="PANTHER" id="PTHR45444:SF3">
    <property type="entry name" value="XANTHINE DEHYDROGENASE"/>
    <property type="match status" value="1"/>
</dbReference>
<comment type="caution">
    <text evidence="1">The sequence shown here is derived from an EMBL/GenBank/DDBJ whole genome shotgun (WGS) entry which is preliminary data.</text>
</comment>
<dbReference type="GO" id="GO:0005506">
    <property type="term" value="F:iron ion binding"/>
    <property type="evidence" value="ECO:0007669"/>
    <property type="project" value="InterPro"/>
</dbReference>
<keyword evidence="2" id="KW-1185">Reference proteome</keyword>
<sequence>MPSSNSEVKALSVIAPKVLNVLSEKLREVTQNYKPPMPKDLPMKFNFKFQRNRPNPIGVLRSKAVAEPALTMASSALLAVKHAIEAARADGGHTEFFALGKERNARRIGISFYLTIPEF</sequence>
<dbReference type="InterPro" id="IPR016208">
    <property type="entry name" value="Ald_Oxase/xanthine_DH-like"/>
</dbReference>
<organism evidence="1 2">
    <name type="scientific">Elysia marginata</name>
    <dbReference type="NCBI Taxonomy" id="1093978"/>
    <lineage>
        <taxon>Eukaryota</taxon>
        <taxon>Metazoa</taxon>
        <taxon>Spiralia</taxon>
        <taxon>Lophotrochozoa</taxon>
        <taxon>Mollusca</taxon>
        <taxon>Gastropoda</taxon>
        <taxon>Heterobranchia</taxon>
        <taxon>Euthyneura</taxon>
        <taxon>Panpulmonata</taxon>
        <taxon>Sacoglossa</taxon>
        <taxon>Placobranchoidea</taxon>
        <taxon>Plakobranchidae</taxon>
        <taxon>Elysia</taxon>
    </lineage>
</organism>
<gene>
    <name evidence="1" type="ORF">ElyMa_005578600</name>
</gene>
<dbReference type="Proteomes" id="UP000762676">
    <property type="component" value="Unassembled WGS sequence"/>
</dbReference>
<evidence type="ECO:0000313" key="1">
    <source>
        <dbReference type="EMBL" id="GFR67245.1"/>
    </source>
</evidence>
<accession>A0AAV4F2P3</accession>
<dbReference type="Gene3D" id="3.30.365.10">
    <property type="entry name" value="Aldehyde oxidase/xanthine dehydrogenase, molybdopterin binding domain"/>
    <property type="match status" value="1"/>
</dbReference>
<evidence type="ECO:0000313" key="2">
    <source>
        <dbReference type="Proteomes" id="UP000762676"/>
    </source>
</evidence>
<protein>
    <submittedName>
        <fullName evidence="1">Xanthine dehydrogenase</fullName>
    </submittedName>
</protein>
<dbReference type="AlphaFoldDB" id="A0AAV4F2P3"/>